<gene>
    <name evidence="7" type="ORF">FC46_GL001090</name>
</gene>
<dbReference type="Gene3D" id="3.30.420.140">
    <property type="entry name" value="YqgF/RNase H-like domain"/>
    <property type="match status" value="1"/>
</dbReference>
<dbReference type="AlphaFoldDB" id="A0A0R1UIM8"/>
<dbReference type="SMART" id="SM00732">
    <property type="entry name" value="YqgFc"/>
    <property type="match status" value="1"/>
</dbReference>
<reference evidence="7 8" key="1">
    <citation type="journal article" date="2015" name="Genome Announc.">
        <title>Expanding the biotechnology potential of lactobacilli through comparative genomics of 213 strains and associated genera.</title>
        <authorList>
            <person name="Sun Z."/>
            <person name="Harris H.M."/>
            <person name="McCann A."/>
            <person name="Guo C."/>
            <person name="Argimon S."/>
            <person name="Zhang W."/>
            <person name="Yang X."/>
            <person name="Jeffery I.B."/>
            <person name="Cooney J.C."/>
            <person name="Kagawa T.F."/>
            <person name="Liu W."/>
            <person name="Song Y."/>
            <person name="Salvetti E."/>
            <person name="Wrobel A."/>
            <person name="Rasinkangas P."/>
            <person name="Parkhill J."/>
            <person name="Rea M.C."/>
            <person name="O'Sullivan O."/>
            <person name="Ritari J."/>
            <person name="Douillard F.P."/>
            <person name="Paul Ross R."/>
            <person name="Yang R."/>
            <person name="Briner A.E."/>
            <person name="Felis G.E."/>
            <person name="de Vos W.M."/>
            <person name="Barrangou R."/>
            <person name="Klaenhammer T.R."/>
            <person name="Caufield P.W."/>
            <person name="Cui Y."/>
            <person name="Zhang H."/>
            <person name="O'Toole P.W."/>
        </authorList>
    </citation>
    <scope>NUCLEOTIDE SEQUENCE [LARGE SCALE GENOMIC DNA]</scope>
    <source>
        <strain evidence="7 8">DSM 16043</strain>
    </source>
</reference>
<dbReference type="SUPFAM" id="SSF53098">
    <property type="entry name" value="Ribonuclease H-like"/>
    <property type="match status" value="1"/>
</dbReference>
<dbReference type="EC" id="3.1.-.-" evidence="5"/>
<comment type="caution">
    <text evidence="7">The sequence shown here is derived from an EMBL/GenBank/DDBJ whole genome shotgun (WGS) entry which is preliminary data.</text>
</comment>
<name>A0A0R1UIM8_9LACO</name>
<accession>A0A0R1UIM8</accession>
<dbReference type="OrthoDB" id="9796140at2"/>
<comment type="function">
    <text evidence="5">Could be a nuclease involved in processing of the 5'-end of pre-16S rRNA.</text>
</comment>
<comment type="similarity">
    <text evidence="5">Belongs to the YqgF HJR family.</text>
</comment>
<dbReference type="InterPro" id="IPR037027">
    <property type="entry name" value="YqgF/RNaseH-like_dom_sf"/>
</dbReference>
<keyword evidence="1 5" id="KW-0963">Cytoplasm</keyword>
<evidence type="ECO:0000256" key="2">
    <source>
        <dbReference type="ARBA" id="ARBA00022517"/>
    </source>
</evidence>
<dbReference type="STRING" id="1423763.FC46_GL001090"/>
<keyword evidence="2 5" id="KW-0690">Ribosome biogenesis</keyword>
<dbReference type="InterPro" id="IPR005227">
    <property type="entry name" value="YqgF"/>
</dbReference>
<dbReference type="PANTHER" id="PTHR33317:SF4">
    <property type="entry name" value="POLYNUCLEOTIDYL TRANSFERASE, RIBONUCLEASE H-LIKE SUPERFAMILY PROTEIN"/>
    <property type="match status" value="1"/>
</dbReference>
<keyword evidence="3 5" id="KW-0540">Nuclease</keyword>
<keyword evidence="4 5" id="KW-0378">Hydrolase</keyword>
<dbReference type="GO" id="GO:0016788">
    <property type="term" value="F:hydrolase activity, acting on ester bonds"/>
    <property type="evidence" value="ECO:0007669"/>
    <property type="project" value="UniProtKB-UniRule"/>
</dbReference>
<organism evidence="7 8">
    <name type="scientific">Lactobacillus kalixensis DSM 16043</name>
    <dbReference type="NCBI Taxonomy" id="1423763"/>
    <lineage>
        <taxon>Bacteria</taxon>
        <taxon>Bacillati</taxon>
        <taxon>Bacillota</taxon>
        <taxon>Bacilli</taxon>
        <taxon>Lactobacillales</taxon>
        <taxon>Lactobacillaceae</taxon>
        <taxon>Lactobacillus</taxon>
    </lineage>
</organism>
<dbReference type="GO" id="GO:0005829">
    <property type="term" value="C:cytosol"/>
    <property type="evidence" value="ECO:0007669"/>
    <property type="project" value="TreeGrafter"/>
</dbReference>
<dbReference type="Pfam" id="PF03652">
    <property type="entry name" value="RuvX"/>
    <property type="match status" value="1"/>
</dbReference>
<dbReference type="InterPro" id="IPR012337">
    <property type="entry name" value="RNaseH-like_sf"/>
</dbReference>
<evidence type="ECO:0000313" key="8">
    <source>
        <dbReference type="Proteomes" id="UP000051036"/>
    </source>
</evidence>
<evidence type="ECO:0000313" key="7">
    <source>
        <dbReference type="EMBL" id="KRL91258.1"/>
    </source>
</evidence>
<evidence type="ECO:0000256" key="3">
    <source>
        <dbReference type="ARBA" id="ARBA00022722"/>
    </source>
</evidence>
<dbReference type="PANTHER" id="PTHR33317">
    <property type="entry name" value="POLYNUCLEOTIDYL TRANSFERASE, RIBONUCLEASE H-LIKE SUPERFAMILY PROTEIN"/>
    <property type="match status" value="1"/>
</dbReference>
<evidence type="ECO:0000256" key="4">
    <source>
        <dbReference type="ARBA" id="ARBA00022801"/>
    </source>
</evidence>
<evidence type="ECO:0000256" key="5">
    <source>
        <dbReference type="HAMAP-Rule" id="MF_00651"/>
    </source>
</evidence>
<dbReference type="Proteomes" id="UP000051036">
    <property type="component" value="Unassembled WGS sequence"/>
</dbReference>
<proteinExistence type="inferred from homology"/>
<dbReference type="CDD" id="cd16964">
    <property type="entry name" value="YqgF"/>
    <property type="match status" value="1"/>
</dbReference>
<feature type="domain" description="YqgF/RNase H-like" evidence="6">
    <location>
        <begin position="1"/>
        <end position="103"/>
    </location>
</feature>
<dbReference type="NCBIfam" id="TIGR00250">
    <property type="entry name" value="RNAse_H_YqgF"/>
    <property type="match status" value="1"/>
</dbReference>
<keyword evidence="8" id="KW-1185">Reference proteome</keyword>
<evidence type="ECO:0000256" key="1">
    <source>
        <dbReference type="ARBA" id="ARBA00022490"/>
    </source>
</evidence>
<sequence length="149" mass="16943">MRLIGLDIGSKTVGVAVSDELGFTAQKVETISIDEKRHNFGMKALKKVVRQYDADGFVLGLPKNMDGTSGHSVERSKAYGKRLEDKFKLPVYYSDERLTTIESRRVLVEEAGMHNRHERKEVIDQMAAVLILQNYLDLHRKDKNGSKHE</sequence>
<dbReference type="RefSeq" id="WP_057797348.1">
    <property type="nucleotide sequence ID" value="NZ_AZFM01000003.1"/>
</dbReference>
<comment type="subcellular location">
    <subcellularLocation>
        <location evidence="5">Cytoplasm</location>
    </subcellularLocation>
</comment>
<protein>
    <recommendedName>
        <fullName evidence="5">Putative pre-16S rRNA nuclease</fullName>
        <ecNumber evidence="5">3.1.-.-</ecNumber>
    </recommendedName>
</protein>
<dbReference type="InterPro" id="IPR006641">
    <property type="entry name" value="YqgF/RNaseH-like_dom"/>
</dbReference>
<dbReference type="HAMAP" id="MF_00651">
    <property type="entry name" value="Nuclease_YqgF"/>
    <property type="match status" value="1"/>
</dbReference>
<dbReference type="GO" id="GO:0004518">
    <property type="term" value="F:nuclease activity"/>
    <property type="evidence" value="ECO:0007669"/>
    <property type="project" value="UniProtKB-KW"/>
</dbReference>
<evidence type="ECO:0000259" key="6">
    <source>
        <dbReference type="SMART" id="SM00732"/>
    </source>
</evidence>
<dbReference type="EMBL" id="AZFM01000003">
    <property type="protein sequence ID" value="KRL91258.1"/>
    <property type="molecule type" value="Genomic_DNA"/>
</dbReference>
<dbReference type="PATRIC" id="fig|1423763.3.peg.1106"/>
<dbReference type="GO" id="GO:0000967">
    <property type="term" value="P:rRNA 5'-end processing"/>
    <property type="evidence" value="ECO:0007669"/>
    <property type="project" value="UniProtKB-UniRule"/>
</dbReference>